<keyword evidence="2" id="KW-0805">Transcription regulation</keyword>
<dbReference type="Pfam" id="PF03466">
    <property type="entry name" value="LysR_substrate"/>
    <property type="match status" value="1"/>
</dbReference>
<dbReference type="RefSeq" id="WP_215505176.1">
    <property type="nucleotide sequence ID" value="NZ_CP076362.1"/>
</dbReference>
<reference evidence="6" key="1">
    <citation type="submission" date="2021-06" db="EMBL/GenBank/DDBJ databases">
        <authorList>
            <person name="Lee C.-S."/>
            <person name="Jin L."/>
        </authorList>
    </citation>
    <scope>NUCLEOTIDE SEQUENCE</scope>
    <source>
        <strain evidence="6">Con5</strain>
        <plasmid evidence="6">p1</plasmid>
    </source>
</reference>
<dbReference type="InterPro" id="IPR058163">
    <property type="entry name" value="LysR-type_TF_proteobact-type"/>
</dbReference>
<comment type="similarity">
    <text evidence="1">Belongs to the LysR transcriptional regulatory family.</text>
</comment>
<gene>
    <name evidence="6" type="ORF">KM031_17765</name>
</gene>
<evidence type="ECO:0000313" key="6">
    <source>
        <dbReference type="EMBL" id="QWK92146.1"/>
    </source>
</evidence>
<keyword evidence="4" id="KW-0804">Transcription</keyword>
<dbReference type="SUPFAM" id="SSF46785">
    <property type="entry name" value="Winged helix' DNA-binding domain"/>
    <property type="match status" value="1"/>
</dbReference>
<dbReference type="PANTHER" id="PTHR30537:SF5">
    <property type="entry name" value="HTH-TYPE TRANSCRIPTIONAL ACTIVATOR TTDR-RELATED"/>
    <property type="match status" value="1"/>
</dbReference>
<dbReference type="InterPro" id="IPR000847">
    <property type="entry name" value="LysR_HTH_N"/>
</dbReference>
<evidence type="ECO:0000259" key="5">
    <source>
        <dbReference type="PROSITE" id="PS50931"/>
    </source>
</evidence>
<dbReference type="InterPro" id="IPR036390">
    <property type="entry name" value="WH_DNA-bd_sf"/>
</dbReference>
<feature type="domain" description="HTH lysR-type" evidence="5">
    <location>
        <begin position="13"/>
        <end position="62"/>
    </location>
</feature>
<protein>
    <submittedName>
        <fullName evidence="6">LysR family transcriptional regulator</fullName>
    </submittedName>
</protein>
<keyword evidence="7" id="KW-1185">Reference proteome</keyword>
<sequence length="303" mass="33820">MTERDLFKGLPEFLAVARTKNFRKAAQGLGVSSVAVGATVRQLEERLASKLFHRTTRRVELTSAGLLLLERLGPLAEGLEETLKDLQDRRAELGGTLRICVQALALETVLDPALELFAARHPGVAVHAEIREGRPDLLAEGFDMGIRLGEYIQSDMLAARIPQPVNWRVVATRAYLERHGRPEVPKDVMAHHCIRRHLPGQEQPYRWEFAINSRIIELEPPGKMTVAAFSTAMRLVGAGLGLGYLTESMCRELATVADIQEVLTGYMPPPNYLYTYFSPANRENRRVRAFVECIRALDSVPSP</sequence>
<dbReference type="GO" id="GO:0003677">
    <property type="term" value="F:DNA binding"/>
    <property type="evidence" value="ECO:0007669"/>
    <property type="project" value="UniProtKB-KW"/>
</dbReference>
<dbReference type="InterPro" id="IPR005119">
    <property type="entry name" value="LysR_subst-bd"/>
</dbReference>
<dbReference type="GO" id="GO:0003700">
    <property type="term" value="F:DNA-binding transcription factor activity"/>
    <property type="evidence" value="ECO:0007669"/>
    <property type="project" value="InterPro"/>
</dbReference>
<evidence type="ECO:0000256" key="2">
    <source>
        <dbReference type="ARBA" id="ARBA00023015"/>
    </source>
</evidence>
<dbReference type="Gene3D" id="3.40.190.290">
    <property type="match status" value="1"/>
</dbReference>
<dbReference type="InterPro" id="IPR036388">
    <property type="entry name" value="WH-like_DNA-bd_sf"/>
</dbReference>
<keyword evidence="3" id="KW-0238">DNA-binding</keyword>
<dbReference type="EMBL" id="CP076362">
    <property type="protein sequence ID" value="QWK92146.1"/>
    <property type="molecule type" value="Genomic_DNA"/>
</dbReference>
<dbReference type="AlphaFoldDB" id="A0A975PB27"/>
<name>A0A975PB27_9RHOB</name>
<accession>A0A975PB27</accession>
<geneLocation type="plasmid" evidence="6 7">
    <name>p1</name>
</geneLocation>
<dbReference type="PROSITE" id="PS50931">
    <property type="entry name" value="HTH_LYSR"/>
    <property type="match status" value="1"/>
</dbReference>
<dbReference type="Proteomes" id="UP000679352">
    <property type="component" value="Plasmid p1"/>
</dbReference>
<evidence type="ECO:0000256" key="3">
    <source>
        <dbReference type="ARBA" id="ARBA00023125"/>
    </source>
</evidence>
<dbReference type="SUPFAM" id="SSF53850">
    <property type="entry name" value="Periplasmic binding protein-like II"/>
    <property type="match status" value="1"/>
</dbReference>
<evidence type="ECO:0000313" key="7">
    <source>
        <dbReference type="Proteomes" id="UP000679352"/>
    </source>
</evidence>
<keyword evidence="6" id="KW-0614">Plasmid</keyword>
<dbReference type="Pfam" id="PF00126">
    <property type="entry name" value="HTH_1"/>
    <property type="match status" value="1"/>
</dbReference>
<dbReference type="KEGG" id="gfu:KM031_17765"/>
<evidence type="ECO:0000256" key="4">
    <source>
        <dbReference type="ARBA" id="ARBA00023163"/>
    </source>
</evidence>
<proteinExistence type="inferred from homology"/>
<dbReference type="Gene3D" id="1.10.10.10">
    <property type="entry name" value="Winged helix-like DNA-binding domain superfamily/Winged helix DNA-binding domain"/>
    <property type="match status" value="1"/>
</dbReference>
<dbReference type="PANTHER" id="PTHR30537">
    <property type="entry name" value="HTH-TYPE TRANSCRIPTIONAL REGULATOR"/>
    <property type="match status" value="1"/>
</dbReference>
<evidence type="ECO:0000256" key="1">
    <source>
        <dbReference type="ARBA" id="ARBA00009437"/>
    </source>
</evidence>
<organism evidence="6 7">
    <name type="scientific">Gemmobacter fulvus</name>
    <dbReference type="NCBI Taxonomy" id="2840474"/>
    <lineage>
        <taxon>Bacteria</taxon>
        <taxon>Pseudomonadati</taxon>
        <taxon>Pseudomonadota</taxon>
        <taxon>Alphaproteobacteria</taxon>
        <taxon>Rhodobacterales</taxon>
        <taxon>Paracoccaceae</taxon>
        <taxon>Gemmobacter</taxon>
    </lineage>
</organism>